<feature type="region of interest" description="Disordered" evidence="2">
    <location>
        <begin position="1"/>
        <end position="22"/>
    </location>
</feature>
<dbReference type="GO" id="GO:0050808">
    <property type="term" value="P:synapse organization"/>
    <property type="evidence" value="ECO:0007669"/>
    <property type="project" value="TreeGrafter"/>
</dbReference>
<evidence type="ECO:0000256" key="1">
    <source>
        <dbReference type="ARBA" id="ARBA00023319"/>
    </source>
</evidence>
<keyword evidence="4" id="KW-1185">Reference proteome</keyword>
<dbReference type="GO" id="GO:0007156">
    <property type="term" value="P:homophilic cell adhesion via plasma membrane adhesion molecules"/>
    <property type="evidence" value="ECO:0007669"/>
    <property type="project" value="TreeGrafter"/>
</dbReference>
<dbReference type="GO" id="GO:0030424">
    <property type="term" value="C:axon"/>
    <property type="evidence" value="ECO:0007669"/>
    <property type="project" value="TreeGrafter"/>
</dbReference>
<evidence type="ECO:0000313" key="4">
    <source>
        <dbReference type="Proteomes" id="UP000694867"/>
    </source>
</evidence>
<dbReference type="SUPFAM" id="SSF48726">
    <property type="entry name" value="Immunoglobulin"/>
    <property type="match status" value="4"/>
</dbReference>
<dbReference type="RefSeq" id="XP_028968205.1">
    <property type="nucleotide sequence ID" value="XM_029112372.1"/>
</dbReference>
<protein>
    <submittedName>
        <fullName evidence="5">Hemicentin-2-like</fullName>
    </submittedName>
</protein>
<dbReference type="InterPro" id="IPR050958">
    <property type="entry name" value="Cell_Adh-Cytoskel_Orgn"/>
</dbReference>
<dbReference type="GO" id="GO:0005886">
    <property type="term" value="C:plasma membrane"/>
    <property type="evidence" value="ECO:0007669"/>
    <property type="project" value="TreeGrafter"/>
</dbReference>
<dbReference type="InterPro" id="IPR007110">
    <property type="entry name" value="Ig-like_dom"/>
</dbReference>
<name>A0AAJ7WIH7_9ACAR</name>
<keyword evidence="1" id="KW-0393">Immunoglobulin domain</keyword>
<proteinExistence type="predicted"/>
<dbReference type="InterPro" id="IPR013098">
    <property type="entry name" value="Ig_I-set"/>
</dbReference>
<dbReference type="Gene3D" id="2.60.40.10">
    <property type="entry name" value="Immunoglobulins"/>
    <property type="match status" value="4"/>
</dbReference>
<dbReference type="InterPro" id="IPR003598">
    <property type="entry name" value="Ig_sub2"/>
</dbReference>
<dbReference type="KEGG" id="goe:114828396"/>
<dbReference type="PANTHER" id="PTHR45080">
    <property type="entry name" value="CONTACTIN 5"/>
    <property type="match status" value="1"/>
</dbReference>
<feature type="domain" description="Ig-like" evidence="3">
    <location>
        <begin position="142"/>
        <end position="221"/>
    </location>
</feature>
<dbReference type="GeneID" id="114828396"/>
<reference evidence="5" key="1">
    <citation type="submission" date="2025-08" db="UniProtKB">
        <authorList>
            <consortium name="RefSeq"/>
        </authorList>
    </citation>
    <scope>IDENTIFICATION</scope>
</reference>
<evidence type="ECO:0000313" key="5">
    <source>
        <dbReference type="RefSeq" id="XP_028968205.1"/>
    </source>
</evidence>
<feature type="domain" description="Ig-like" evidence="3">
    <location>
        <begin position="47"/>
        <end position="139"/>
    </location>
</feature>
<dbReference type="SMART" id="SM00408">
    <property type="entry name" value="IGc2"/>
    <property type="match status" value="4"/>
</dbReference>
<evidence type="ECO:0000259" key="3">
    <source>
        <dbReference type="PROSITE" id="PS50835"/>
    </source>
</evidence>
<dbReference type="PANTHER" id="PTHR45080:SF21">
    <property type="entry name" value="INACTIVE TYROSINE-PROTEIN KINASE 7"/>
    <property type="match status" value="1"/>
</dbReference>
<dbReference type="InterPro" id="IPR003599">
    <property type="entry name" value="Ig_sub"/>
</dbReference>
<organism evidence="4 5">
    <name type="scientific">Galendromus occidentalis</name>
    <name type="common">western predatory mite</name>
    <dbReference type="NCBI Taxonomy" id="34638"/>
    <lineage>
        <taxon>Eukaryota</taxon>
        <taxon>Metazoa</taxon>
        <taxon>Ecdysozoa</taxon>
        <taxon>Arthropoda</taxon>
        <taxon>Chelicerata</taxon>
        <taxon>Arachnida</taxon>
        <taxon>Acari</taxon>
        <taxon>Parasitiformes</taxon>
        <taxon>Mesostigmata</taxon>
        <taxon>Gamasina</taxon>
        <taxon>Phytoseioidea</taxon>
        <taxon>Phytoseiidae</taxon>
        <taxon>Typhlodrominae</taxon>
        <taxon>Galendromus</taxon>
    </lineage>
</organism>
<feature type="domain" description="Ig-like" evidence="3">
    <location>
        <begin position="375"/>
        <end position="459"/>
    </location>
</feature>
<dbReference type="AlphaFoldDB" id="A0AAJ7WIH7"/>
<evidence type="ECO:0000256" key="2">
    <source>
        <dbReference type="SAM" id="MobiDB-lite"/>
    </source>
</evidence>
<dbReference type="PROSITE" id="PS50835">
    <property type="entry name" value="IG_LIKE"/>
    <property type="match status" value="4"/>
</dbReference>
<gene>
    <name evidence="5" type="primary">LOC114828396</name>
</gene>
<accession>A0AAJ7WIH7</accession>
<dbReference type="GO" id="GO:0008046">
    <property type="term" value="F:axon guidance receptor activity"/>
    <property type="evidence" value="ECO:0007669"/>
    <property type="project" value="TreeGrafter"/>
</dbReference>
<sequence>MNTRKKVPPSLVPAQQRAPGSATEINQYHSEENYKRHVGLRQLGVPPQIVPVKLSDDLEIGQRLGIVCSVRKGTQPITFQWRKDGGLLHEDQLVRISHNDDYQETLQILYLNSSHVGNYTCSTKNPYGSDQMGVRVILNHAPIWISNETSVSGVAGENVSLNCEASGHPTPIITMLKEGKAQQASPTGNGRLRIDPVKPGDAGTYTCNATNALGSITKTITLQLSGEAKMLEGATGTDPQRDTQAYGGSKMAPQEEIMLLSALCLSILFTSGTVGSAPSPPQIAQMKVPDPLEEGQRLVIVCAAVKGSLPISFSWRKDNAPLNSSSVRIVHSDDYQDQLQIDKLGIDHAANYTCSARNAFGSDQMSVSVNLNFAPVWVHDVPEIRSVPGESISIDCRVSASPTATIRISKGKLPLRNSHGVRVADGVLEISTVKLTDAGVYTCEASNDLGSIEKNILLSLNGEIADFLGVIPKWPTHSSRIVTAT</sequence>
<dbReference type="GO" id="GO:0043025">
    <property type="term" value="C:neuronal cell body"/>
    <property type="evidence" value="ECO:0007669"/>
    <property type="project" value="TreeGrafter"/>
</dbReference>
<feature type="domain" description="Ig-like" evidence="3">
    <location>
        <begin position="281"/>
        <end position="372"/>
    </location>
</feature>
<dbReference type="InterPro" id="IPR036179">
    <property type="entry name" value="Ig-like_dom_sf"/>
</dbReference>
<dbReference type="Proteomes" id="UP000694867">
    <property type="component" value="Unplaced"/>
</dbReference>
<dbReference type="InterPro" id="IPR013783">
    <property type="entry name" value="Ig-like_fold"/>
</dbReference>
<dbReference type="FunFam" id="2.60.40.10:FF:000333">
    <property type="entry name" value="Down syndrome cell adhesion molecule"/>
    <property type="match status" value="2"/>
</dbReference>
<dbReference type="SMART" id="SM00409">
    <property type="entry name" value="IG"/>
    <property type="match status" value="4"/>
</dbReference>
<dbReference type="Pfam" id="PF07679">
    <property type="entry name" value="I-set"/>
    <property type="match status" value="1"/>
</dbReference>
<dbReference type="Pfam" id="PF13927">
    <property type="entry name" value="Ig_3"/>
    <property type="match status" value="3"/>
</dbReference>